<reference evidence="1 2" key="2">
    <citation type="journal article" date="2022" name="Mar. Drugs">
        <title>Bioassay-Guided Fractionation Leads to the Detection of Cholic Acid Generated by the Rare Thalassomonas sp.</title>
        <authorList>
            <person name="Pheiffer F."/>
            <person name="Schneider Y.K."/>
            <person name="Hansen E.H."/>
            <person name="Andersen J.H."/>
            <person name="Isaksson J."/>
            <person name="Busche T."/>
            <person name="R C."/>
            <person name="Kalinowski J."/>
            <person name="Zyl L.V."/>
            <person name="Trindade M."/>
        </authorList>
    </citation>
    <scope>NUCLEOTIDE SEQUENCE [LARGE SCALE GENOMIC DNA]</scope>
    <source>
        <strain evidence="1 2">A5K-106</strain>
    </source>
</reference>
<dbReference type="Pfam" id="PF12487">
    <property type="entry name" value="DUF3703"/>
    <property type="match status" value="1"/>
</dbReference>
<sequence length="116" mass="13471">MKSKLKNAFEREMQLAKEAYNKSNYSQSFHHLERAHILGQSYIIPHTRSHWWMLRLGWKTGDNKEIFGQVTRIIASIIFSRIWVPIGNTGGANVNPLKKMPIPQELQKLLDEIPDS</sequence>
<proteinExistence type="predicted"/>
<accession>A0AAE9YWH7</accession>
<protein>
    <submittedName>
        <fullName evidence="1">DUF3703 domain-containing protein</fullName>
    </submittedName>
</protein>
<gene>
    <name evidence="1" type="ORF">SG35_029025</name>
</gene>
<dbReference type="KEGG" id="tact:SG35_029025"/>
<dbReference type="RefSeq" id="WP_044832667.1">
    <property type="nucleotide sequence ID" value="NZ_CP059736.1"/>
</dbReference>
<evidence type="ECO:0000313" key="1">
    <source>
        <dbReference type="EMBL" id="WDE02455.1"/>
    </source>
</evidence>
<evidence type="ECO:0000313" key="2">
    <source>
        <dbReference type="Proteomes" id="UP000032568"/>
    </source>
</evidence>
<dbReference type="AlphaFoldDB" id="A0AAE9YWH7"/>
<reference evidence="1 2" key="1">
    <citation type="journal article" date="2015" name="Genome Announc.">
        <title>Draft Genome Sequences of Marine Isolates of Thalassomonas viridans and Thalassomonas actiniarum.</title>
        <authorList>
            <person name="Olonade I."/>
            <person name="van Zyl L.J."/>
            <person name="Trindade M."/>
        </authorList>
    </citation>
    <scope>NUCLEOTIDE SEQUENCE [LARGE SCALE GENOMIC DNA]</scope>
    <source>
        <strain evidence="1 2">A5K-106</strain>
    </source>
</reference>
<organism evidence="1 2">
    <name type="scientific">Thalassomonas actiniarum</name>
    <dbReference type="NCBI Taxonomy" id="485447"/>
    <lineage>
        <taxon>Bacteria</taxon>
        <taxon>Pseudomonadati</taxon>
        <taxon>Pseudomonadota</taxon>
        <taxon>Gammaproteobacteria</taxon>
        <taxon>Alteromonadales</taxon>
        <taxon>Colwelliaceae</taxon>
        <taxon>Thalassomonas</taxon>
    </lineage>
</organism>
<keyword evidence="2" id="KW-1185">Reference proteome</keyword>
<dbReference type="InterPro" id="IPR022172">
    <property type="entry name" value="DUF3703"/>
</dbReference>
<dbReference type="Proteomes" id="UP000032568">
    <property type="component" value="Chromosome pTact"/>
</dbReference>
<name>A0AAE9YWH7_9GAMM</name>
<dbReference type="EMBL" id="CP059736">
    <property type="protein sequence ID" value="WDE02455.1"/>
    <property type="molecule type" value="Genomic_DNA"/>
</dbReference>